<dbReference type="PANTHER" id="PTHR47771">
    <property type="entry name" value="LD27203P-RELATED"/>
    <property type="match status" value="1"/>
</dbReference>
<keyword evidence="2" id="KW-0406">Ion transport</keyword>
<dbReference type="InterPro" id="IPR020003">
    <property type="entry name" value="ATPase_a/bsu_AS"/>
</dbReference>
<protein>
    <submittedName>
        <fullName evidence="5">Uncharacterized protein</fullName>
    </submittedName>
</protein>
<feature type="chain" id="PRO_5026766008" evidence="4">
    <location>
        <begin position="24"/>
        <end position="360"/>
    </location>
</feature>
<name>A0A6L2Q5V6_COPFO</name>
<proteinExistence type="predicted"/>
<evidence type="ECO:0000256" key="3">
    <source>
        <dbReference type="SAM" id="MobiDB-lite"/>
    </source>
</evidence>
<dbReference type="GO" id="GO:0005524">
    <property type="term" value="F:ATP binding"/>
    <property type="evidence" value="ECO:0007669"/>
    <property type="project" value="InterPro"/>
</dbReference>
<dbReference type="OrthoDB" id="10657642at2759"/>
<evidence type="ECO:0000256" key="4">
    <source>
        <dbReference type="SAM" id="SignalP"/>
    </source>
</evidence>
<dbReference type="PANTHER" id="PTHR47771:SF3">
    <property type="entry name" value="LD27203P"/>
    <property type="match status" value="1"/>
</dbReference>
<evidence type="ECO:0000256" key="2">
    <source>
        <dbReference type="ARBA" id="ARBA00023065"/>
    </source>
</evidence>
<dbReference type="AlphaFoldDB" id="A0A6L2Q5V6"/>
<accession>A0A6L2Q5V6</accession>
<evidence type="ECO:0000313" key="6">
    <source>
        <dbReference type="Proteomes" id="UP000502823"/>
    </source>
</evidence>
<evidence type="ECO:0000256" key="1">
    <source>
        <dbReference type="ARBA" id="ARBA00022448"/>
    </source>
</evidence>
<dbReference type="EMBL" id="BLKM01001701">
    <property type="protein sequence ID" value="GFG40289.1"/>
    <property type="molecule type" value="Genomic_DNA"/>
</dbReference>
<organism evidence="5 6">
    <name type="scientific">Coptotermes formosanus</name>
    <name type="common">Formosan subterranean termite</name>
    <dbReference type="NCBI Taxonomy" id="36987"/>
    <lineage>
        <taxon>Eukaryota</taxon>
        <taxon>Metazoa</taxon>
        <taxon>Ecdysozoa</taxon>
        <taxon>Arthropoda</taxon>
        <taxon>Hexapoda</taxon>
        <taxon>Insecta</taxon>
        <taxon>Pterygota</taxon>
        <taxon>Neoptera</taxon>
        <taxon>Polyneoptera</taxon>
        <taxon>Dictyoptera</taxon>
        <taxon>Blattodea</taxon>
        <taxon>Blattoidea</taxon>
        <taxon>Termitoidae</taxon>
        <taxon>Rhinotermitidae</taxon>
        <taxon>Coptotermes</taxon>
    </lineage>
</organism>
<feature type="region of interest" description="Disordered" evidence="3">
    <location>
        <begin position="33"/>
        <end position="66"/>
    </location>
</feature>
<evidence type="ECO:0000313" key="5">
    <source>
        <dbReference type="EMBL" id="GFG40289.1"/>
    </source>
</evidence>
<dbReference type="InParanoid" id="A0A6L2Q5V6"/>
<dbReference type="Proteomes" id="UP000502823">
    <property type="component" value="Unassembled WGS sequence"/>
</dbReference>
<comment type="caution">
    <text evidence="5">The sequence shown here is derived from an EMBL/GenBank/DDBJ whole genome shotgun (WGS) entry which is preliminary data.</text>
</comment>
<keyword evidence="6" id="KW-1185">Reference proteome</keyword>
<keyword evidence="4" id="KW-0732">Signal</keyword>
<sequence>MAKKTKLVLVLFLALSLLAETESTVNKKTNKRGTLINVGNDGKTASRSSGERGGDISGSNADHLGQGVPTINFQPASGHTDPTARNAMLSNQLCISVARFISSNDQARSGAPVLQNVRLVHSIPQPVPFTLSRNVPVAVPQPYPVTVPKPYPVAVPHPVTVSVPRPYPVSVPRPVPVPVPHPVPVAIPQPVGVPVPRPYPVPVPHPVPVPSTVLVGAPAGGISFGGLGGDFLILDQGAGAHVSGTLLSLAGSQGLTTGYGHGLPESRFSPIPQVPLHLSGFEPSTSGDSAEGNAPGVTYNSQEHQHPGFLDVPSVGGPAASLSYVDNGKTASPPPPVDVLPSSSPVIPVPSADNYHYRTG</sequence>
<gene>
    <name evidence="5" type="ORF">Cfor_12021</name>
</gene>
<feature type="compositionally biased region" description="Low complexity" evidence="3">
    <location>
        <begin position="339"/>
        <end position="351"/>
    </location>
</feature>
<feature type="signal peptide" evidence="4">
    <location>
        <begin position="1"/>
        <end position="23"/>
    </location>
</feature>
<feature type="region of interest" description="Disordered" evidence="3">
    <location>
        <begin position="280"/>
        <end position="360"/>
    </location>
</feature>
<keyword evidence="1" id="KW-0813">Transport</keyword>
<reference evidence="6" key="1">
    <citation type="submission" date="2020-01" db="EMBL/GenBank/DDBJ databases">
        <title>Draft genome sequence of the Termite Coptotermes fromosanus.</title>
        <authorList>
            <person name="Itakura S."/>
            <person name="Yosikawa Y."/>
            <person name="Umezawa K."/>
        </authorList>
    </citation>
    <scope>NUCLEOTIDE SEQUENCE [LARGE SCALE GENOMIC DNA]</scope>
</reference>
<dbReference type="PROSITE" id="PS00152">
    <property type="entry name" value="ATPASE_ALPHA_BETA"/>
    <property type="match status" value="1"/>
</dbReference>